<dbReference type="AlphaFoldDB" id="A0A556TKU7"/>
<name>A0A556TKU7_BAGYA</name>
<dbReference type="GO" id="GO:0046872">
    <property type="term" value="F:metal ion binding"/>
    <property type="evidence" value="ECO:0007669"/>
    <property type="project" value="UniProtKB-KW"/>
</dbReference>
<protein>
    <submittedName>
        <fullName evidence="7">Methionine aminopeptidase 1D, mitochondrial</fullName>
    </submittedName>
</protein>
<proteinExistence type="predicted"/>
<dbReference type="Pfam" id="PF00557">
    <property type="entry name" value="Peptidase_M24"/>
    <property type="match status" value="1"/>
</dbReference>
<feature type="domain" description="Peptidase M24" evidence="6">
    <location>
        <begin position="17"/>
        <end position="67"/>
    </location>
</feature>
<evidence type="ECO:0000259" key="6">
    <source>
        <dbReference type="Pfam" id="PF00557"/>
    </source>
</evidence>
<comment type="caution">
    <text evidence="7">The sequence shown here is derived from an EMBL/GenBank/DDBJ whole genome shotgun (WGS) entry which is preliminary data.</text>
</comment>
<evidence type="ECO:0000256" key="1">
    <source>
        <dbReference type="ARBA" id="ARBA00022438"/>
    </source>
</evidence>
<dbReference type="OrthoDB" id="3209743at2759"/>
<dbReference type="Proteomes" id="UP000319801">
    <property type="component" value="Unassembled WGS sequence"/>
</dbReference>
<dbReference type="InterPro" id="IPR000994">
    <property type="entry name" value="Pept_M24"/>
</dbReference>
<dbReference type="SUPFAM" id="SSF55920">
    <property type="entry name" value="Creatinase/aminopeptidase"/>
    <property type="match status" value="1"/>
</dbReference>
<evidence type="ECO:0000313" key="7">
    <source>
        <dbReference type="EMBL" id="TSK17963.1"/>
    </source>
</evidence>
<accession>A0A556TKU7</accession>
<evidence type="ECO:0000256" key="4">
    <source>
        <dbReference type="ARBA" id="ARBA00022801"/>
    </source>
</evidence>
<keyword evidence="1 7" id="KW-0031">Aminopeptidase</keyword>
<keyword evidence="3" id="KW-0479">Metal-binding</keyword>
<reference evidence="7 8" key="1">
    <citation type="journal article" date="2019" name="Genome Biol. Evol.">
        <title>Whole-Genome Sequencing of the Giant Devil Catfish, Bagarius yarrelli.</title>
        <authorList>
            <person name="Jiang W."/>
            <person name="Lv Y."/>
            <person name="Cheng L."/>
            <person name="Yang K."/>
            <person name="Chao B."/>
            <person name="Wang X."/>
            <person name="Li Y."/>
            <person name="Pan X."/>
            <person name="You X."/>
            <person name="Zhang Y."/>
            <person name="Yang J."/>
            <person name="Li J."/>
            <person name="Zhang X."/>
            <person name="Liu S."/>
            <person name="Sun C."/>
            <person name="Yang J."/>
            <person name="Shi Q."/>
        </authorList>
    </citation>
    <scope>NUCLEOTIDE SEQUENCE [LARGE SCALE GENOMIC DNA]</scope>
    <source>
        <strain evidence="7">JWS20170419001</strain>
        <tissue evidence="7">Muscle</tissue>
    </source>
</reference>
<dbReference type="InterPro" id="IPR002467">
    <property type="entry name" value="Pept_M24A_MAP1"/>
</dbReference>
<dbReference type="InterPro" id="IPR036005">
    <property type="entry name" value="Creatinase/aminopeptidase-like"/>
</dbReference>
<dbReference type="PROSITE" id="PS00680">
    <property type="entry name" value="MAP_1"/>
    <property type="match status" value="1"/>
</dbReference>
<keyword evidence="2" id="KW-0645">Protease</keyword>
<keyword evidence="8" id="KW-1185">Reference proteome</keyword>
<organism evidence="7 8">
    <name type="scientific">Bagarius yarrelli</name>
    <name type="common">Goonch</name>
    <name type="synonym">Bagrus yarrelli</name>
    <dbReference type="NCBI Taxonomy" id="175774"/>
    <lineage>
        <taxon>Eukaryota</taxon>
        <taxon>Metazoa</taxon>
        <taxon>Chordata</taxon>
        <taxon>Craniata</taxon>
        <taxon>Vertebrata</taxon>
        <taxon>Euteleostomi</taxon>
        <taxon>Actinopterygii</taxon>
        <taxon>Neopterygii</taxon>
        <taxon>Teleostei</taxon>
        <taxon>Ostariophysi</taxon>
        <taxon>Siluriformes</taxon>
        <taxon>Sisoridae</taxon>
        <taxon>Sisorinae</taxon>
        <taxon>Bagarius</taxon>
    </lineage>
</organism>
<dbReference type="PANTHER" id="PTHR43330:SF8">
    <property type="entry name" value="METHIONINE AMINOPEPTIDASE 1D, MITOCHONDRIAL"/>
    <property type="match status" value="1"/>
</dbReference>
<evidence type="ECO:0000256" key="5">
    <source>
        <dbReference type="SAM" id="MobiDB-lite"/>
    </source>
</evidence>
<dbReference type="GO" id="GO:0006508">
    <property type="term" value="P:proteolysis"/>
    <property type="evidence" value="ECO:0007669"/>
    <property type="project" value="UniProtKB-KW"/>
</dbReference>
<dbReference type="EMBL" id="VCAZ01000004">
    <property type="protein sequence ID" value="TSK17963.1"/>
    <property type="molecule type" value="Genomic_DNA"/>
</dbReference>
<dbReference type="PANTHER" id="PTHR43330">
    <property type="entry name" value="METHIONINE AMINOPEPTIDASE"/>
    <property type="match status" value="1"/>
</dbReference>
<dbReference type="GO" id="GO:0070006">
    <property type="term" value="F:metalloaminopeptidase activity"/>
    <property type="evidence" value="ECO:0007669"/>
    <property type="project" value="InterPro"/>
</dbReference>
<evidence type="ECO:0000313" key="8">
    <source>
        <dbReference type="Proteomes" id="UP000319801"/>
    </source>
</evidence>
<feature type="region of interest" description="Disordered" evidence="5">
    <location>
        <begin position="128"/>
        <end position="152"/>
    </location>
</feature>
<keyword evidence="4" id="KW-0378">Hydrolase</keyword>
<sequence length="152" mass="16568">MAAPSVAALRCALFHSAHSNGFCVCPNFIGHGIGSYFHGHPEIWHHANDNDLLMEEGMSFTIEPILMEGTSEFKILSDKWTAISVDDKRLQKVCSGKSRVAAHGTPSPALPSLPLPVSALRAKLRRAHTPPRTAFLPQTQTSTHTLAPYSRT</sequence>
<evidence type="ECO:0000256" key="2">
    <source>
        <dbReference type="ARBA" id="ARBA00022670"/>
    </source>
</evidence>
<dbReference type="Gene3D" id="3.90.230.10">
    <property type="entry name" value="Creatinase/methionine aminopeptidase superfamily"/>
    <property type="match status" value="1"/>
</dbReference>
<gene>
    <name evidence="7" type="ORF">Baya_1343</name>
</gene>
<feature type="compositionally biased region" description="Polar residues" evidence="5">
    <location>
        <begin position="136"/>
        <end position="152"/>
    </location>
</feature>
<evidence type="ECO:0000256" key="3">
    <source>
        <dbReference type="ARBA" id="ARBA00022723"/>
    </source>
</evidence>